<gene>
    <name evidence="2" type="ORF">PXEA_LOCUS34486</name>
</gene>
<feature type="compositionally biased region" description="Basic and acidic residues" evidence="1">
    <location>
        <begin position="115"/>
        <end position="131"/>
    </location>
</feature>
<dbReference type="AlphaFoldDB" id="A0A448XNK6"/>
<feature type="region of interest" description="Disordered" evidence="1">
    <location>
        <begin position="111"/>
        <end position="131"/>
    </location>
</feature>
<evidence type="ECO:0000256" key="1">
    <source>
        <dbReference type="SAM" id="MobiDB-lite"/>
    </source>
</evidence>
<proteinExistence type="predicted"/>
<protein>
    <submittedName>
        <fullName evidence="2">Uncharacterized protein</fullName>
    </submittedName>
</protein>
<evidence type="ECO:0000313" key="2">
    <source>
        <dbReference type="EMBL" id="VEL41046.1"/>
    </source>
</evidence>
<accession>A0A448XNK6</accession>
<dbReference type="EMBL" id="CAAALY010267623">
    <property type="protein sequence ID" value="VEL41046.1"/>
    <property type="molecule type" value="Genomic_DNA"/>
</dbReference>
<keyword evidence="3" id="KW-1185">Reference proteome</keyword>
<reference evidence="2" key="1">
    <citation type="submission" date="2018-11" db="EMBL/GenBank/DDBJ databases">
        <authorList>
            <consortium name="Pathogen Informatics"/>
        </authorList>
    </citation>
    <scope>NUCLEOTIDE SEQUENCE</scope>
</reference>
<name>A0A448XNK6_9PLAT</name>
<sequence length="183" mass="20320">MELKTCTDDSPGGRIHRHRMPIIAQRLSVVVLPVDLHNARLHSVGKMQPTGVLTGQRQRGWGLGSEVWWAAVRETEGQEEETIETGLRCGAAAPIMLVAVSGGRRRGKGWLTGREGVRNGGRREGKQEDRKYRLSGRLQASAMHLSGREYAIKDSKGRRGMSNLFPLSGRMESMQNLSECEMI</sequence>
<evidence type="ECO:0000313" key="3">
    <source>
        <dbReference type="Proteomes" id="UP000784294"/>
    </source>
</evidence>
<organism evidence="2 3">
    <name type="scientific">Protopolystoma xenopodis</name>
    <dbReference type="NCBI Taxonomy" id="117903"/>
    <lineage>
        <taxon>Eukaryota</taxon>
        <taxon>Metazoa</taxon>
        <taxon>Spiralia</taxon>
        <taxon>Lophotrochozoa</taxon>
        <taxon>Platyhelminthes</taxon>
        <taxon>Monogenea</taxon>
        <taxon>Polyopisthocotylea</taxon>
        <taxon>Polystomatidea</taxon>
        <taxon>Polystomatidae</taxon>
        <taxon>Protopolystoma</taxon>
    </lineage>
</organism>
<comment type="caution">
    <text evidence="2">The sequence shown here is derived from an EMBL/GenBank/DDBJ whole genome shotgun (WGS) entry which is preliminary data.</text>
</comment>
<dbReference type="Proteomes" id="UP000784294">
    <property type="component" value="Unassembled WGS sequence"/>
</dbReference>